<evidence type="ECO:0000313" key="13">
    <source>
        <dbReference type="Proteomes" id="UP001562425"/>
    </source>
</evidence>
<dbReference type="AlphaFoldDB" id="A0ABD1CMV3"/>
<dbReference type="SUPFAM" id="SSF50494">
    <property type="entry name" value="Trypsin-like serine proteases"/>
    <property type="match status" value="1"/>
</dbReference>
<evidence type="ECO:0000313" key="12">
    <source>
        <dbReference type="EMBL" id="KAL1377727.1"/>
    </source>
</evidence>
<keyword evidence="8" id="KW-1015">Disulfide bond</keyword>
<evidence type="ECO:0000256" key="9">
    <source>
        <dbReference type="ARBA" id="ARBA00024195"/>
    </source>
</evidence>
<evidence type="ECO:0000256" key="6">
    <source>
        <dbReference type="ARBA" id="ARBA00022825"/>
    </source>
</evidence>
<evidence type="ECO:0000256" key="5">
    <source>
        <dbReference type="ARBA" id="ARBA00022801"/>
    </source>
</evidence>
<dbReference type="PANTHER" id="PTHR24276:SF97">
    <property type="entry name" value="GH13245P2-RELATED"/>
    <property type="match status" value="1"/>
</dbReference>
<dbReference type="InterPro" id="IPR009003">
    <property type="entry name" value="Peptidase_S1_PA"/>
</dbReference>
<protein>
    <recommendedName>
        <fullName evidence="11">Peptidase S1 domain-containing protein</fullName>
    </recommendedName>
</protein>
<comment type="caution">
    <text evidence="12">The sequence shown here is derived from an EMBL/GenBank/DDBJ whole genome shotgun (WGS) entry which is preliminary data.</text>
</comment>
<dbReference type="InterPro" id="IPR043504">
    <property type="entry name" value="Peptidase_S1_PA_chymotrypsin"/>
</dbReference>
<name>A0ABD1CMV3_CULPP</name>
<dbReference type="InterPro" id="IPR001254">
    <property type="entry name" value="Trypsin_dom"/>
</dbReference>
<evidence type="ECO:0000256" key="7">
    <source>
        <dbReference type="ARBA" id="ARBA00023145"/>
    </source>
</evidence>
<evidence type="ECO:0000256" key="2">
    <source>
        <dbReference type="ARBA" id="ARBA00022525"/>
    </source>
</evidence>
<sequence>MFLVIVLAMASSSAAGTSRAKPGQFGDRIVGGQPVNITEYPYQVSLQRNLRHFCGGSVLNEHWILTAAHCT</sequence>
<evidence type="ECO:0000256" key="1">
    <source>
        <dbReference type="ARBA" id="ARBA00004613"/>
    </source>
</evidence>
<dbReference type="InterPro" id="IPR050430">
    <property type="entry name" value="Peptidase_S1"/>
</dbReference>
<keyword evidence="3" id="KW-0645">Protease</keyword>
<keyword evidence="6" id="KW-0720">Serine protease</keyword>
<keyword evidence="7" id="KW-0865">Zymogen</keyword>
<keyword evidence="2" id="KW-0964">Secreted</keyword>
<reference evidence="12 13" key="1">
    <citation type="submission" date="2024-05" db="EMBL/GenBank/DDBJ databases">
        <title>Culex pipiens pipiens assembly and annotation.</title>
        <authorList>
            <person name="Alout H."/>
            <person name="Durand T."/>
        </authorList>
    </citation>
    <scope>NUCLEOTIDE SEQUENCE [LARGE SCALE GENOMIC DNA]</scope>
    <source>
        <strain evidence="12">HA-2024</strain>
        <tissue evidence="12">Whole body</tissue>
    </source>
</reference>
<feature type="non-terminal residue" evidence="12">
    <location>
        <position position="71"/>
    </location>
</feature>
<evidence type="ECO:0000256" key="4">
    <source>
        <dbReference type="ARBA" id="ARBA00022729"/>
    </source>
</evidence>
<dbReference type="GO" id="GO:0005576">
    <property type="term" value="C:extracellular region"/>
    <property type="evidence" value="ECO:0007669"/>
    <property type="project" value="UniProtKB-SubCell"/>
</dbReference>
<comment type="similarity">
    <text evidence="9">Belongs to the peptidase S1 family. CLIP subfamily.</text>
</comment>
<comment type="subcellular location">
    <subcellularLocation>
        <location evidence="1">Secreted</location>
    </subcellularLocation>
</comment>
<feature type="chain" id="PRO_5044838741" description="Peptidase S1 domain-containing protein" evidence="10">
    <location>
        <begin position="16"/>
        <end position="71"/>
    </location>
</feature>
<evidence type="ECO:0000259" key="11">
    <source>
        <dbReference type="PROSITE" id="PS50240"/>
    </source>
</evidence>
<dbReference type="PROSITE" id="PS00134">
    <property type="entry name" value="TRYPSIN_HIS"/>
    <property type="match status" value="1"/>
</dbReference>
<dbReference type="PROSITE" id="PS50240">
    <property type="entry name" value="TRYPSIN_DOM"/>
    <property type="match status" value="1"/>
</dbReference>
<keyword evidence="13" id="KW-1185">Reference proteome</keyword>
<dbReference type="Proteomes" id="UP001562425">
    <property type="component" value="Unassembled WGS sequence"/>
</dbReference>
<gene>
    <name evidence="12" type="ORF">pipiens_016064</name>
</gene>
<dbReference type="GO" id="GO:0006508">
    <property type="term" value="P:proteolysis"/>
    <property type="evidence" value="ECO:0007669"/>
    <property type="project" value="UniProtKB-KW"/>
</dbReference>
<dbReference type="PANTHER" id="PTHR24276">
    <property type="entry name" value="POLYSERASE-RELATED"/>
    <property type="match status" value="1"/>
</dbReference>
<evidence type="ECO:0000256" key="10">
    <source>
        <dbReference type="SAM" id="SignalP"/>
    </source>
</evidence>
<dbReference type="InterPro" id="IPR018114">
    <property type="entry name" value="TRYPSIN_HIS"/>
</dbReference>
<evidence type="ECO:0000256" key="8">
    <source>
        <dbReference type="ARBA" id="ARBA00023157"/>
    </source>
</evidence>
<keyword evidence="5" id="KW-0378">Hydrolase</keyword>
<dbReference type="GO" id="GO:0008236">
    <property type="term" value="F:serine-type peptidase activity"/>
    <property type="evidence" value="ECO:0007669"/>
    <property type="project" value="UniProtKB-KW"/>
</dbReference>
<dbReference type="Pfam" id="PF00089">
    <property type="entry name" value="Trypsin"/>
    <property type="match status" value="1"/>
</dbReference>
<dbReference type="Gene3D" id="2.40.10.10">
    <property type="entry name" value="Trypsin-like serine proteases"/>
    <property type="match status" value="1"/>
</dbReference>
<organism evidence="12 13">
    <name type="scientific">Culex pipiens pipiens</name>
    <name type="common">Northern house mosquito</name>
    <dbReference type="NCBI Taxonomy" id="38569"/>
    <lineage>
        <taxon>Eukaryota</taxon>
        <taxon>Metazoa</taxon>
        <taxon>Ecdysozoa</taxon>
        <taxon>Arthropoda</taxon>
        <taxon>Hexapoda</taxon>
        <taxon>Insecta</taxon>
        <taxon>Pterygota</taxon>
        <taxon>Neoptera</taxon>
        <taxon>Endopterygota</taxon>
        <taxon>Diptera</taxon>
        <taxon>Nematocera</taxon>
        <taxon>Culicoidea</taxon>
        <taxon>Culicidae</taxon>
        <taxon>Culicinae</taxon>
        <taxon>Culicini</taxon>
        <taxon>Culex</taxon>
        <taxon>Culex</taxon>
    </lineage>
</organism>
<accession>A0ABD1CMV3</accession>
<evidence type="ECO:0000256" key="3">
    <source>
        <dbReference type="ARBA" id="ARBA00022670"/>
    </source>
</evidence>
<dbReference type="EMBL" id="JBEHCU010010784">
    <property type="protein sequence ID" value="KAL1377727.1"/>
    <property type="molecule type" value="Genomic_DNA"/>
</dbReference>
<feature type="signal peptide" evidence="10">
    <location>
        <begin position="1"/>
        <end position="15"/>
    </location>
</feature>
<keyword evidence="4 10" id="KW-0732">Signal</keyword>
<proteinExistence type="inferred from homology"/>
<feature type="domain" description="Peptidase S1" evidence="11">
    <location>
        <begin position="29"/>
        <end position="71"/>
    </location>
</feature>